<gene>
    <name evidence="2" type="ORF">C2S53_009678</name>
</gene>
<dbReference type="InterPro" id="IPR044951">
    <property type="entry name" value="SPC24-like"/>
</dbReference>
<dbReference type="PANTHER" id="PTHR35730:SF2">
    <property type="entry name" value="KINETOCHORE PROTEIN SPC24 HOMOLOG-RELATED"/>
    <property type="match status" value="1"/>
</dbReference>
<evidence type="ECO:0000256" key="1">
    <source>
        <dbReference type="SAM" id="Coils"/>
    </source>
</evidence>
<reference evidence="2 3" key="1">
    <citation type="journal article" date="2021" name="Nat. Commun.">
        <title>Incipient diploidization of the medicinal plant Perilla within 10,000 years.</title>
        <authorList>
            <person name="Zhang Y."/>
            <person name="Shen Q."/>
            <person name="Leng L."/>
            <person name="Zhang D."/>
            <person name="Chen S."/>
            <person name="Shi Y."/>
            <person name="Ning Z."/>
            <person name="Chen S."/>
        </authorList>
    </citation>
    <scope>NUCLEOTIDE SEQUENCE [LARGE SCALE GENOMIC DNA]</scope>
    <source>
        <strain evidence="3">cv. PC099</strain>
    </source>
</reference>
<dbReference type="EMBL" id="SDAM02000322">
    <property type="protein sequence ID" value="KAH6824705.1"/>
    <property type="molecule type" value="Genomic_DNA"/>
</dbReference>
<dbReference type="PANTHER" id="PTHR35730">
    <property type="entry name" value="KINETOCHORE PROTEIN SPC24 HOMOLOG-RELATED"/>
    <property type="match status" value="1"/>
</dbReference>
<accession>A0AAD4J025</accession>
<keyword evidence="3" id="KW-1185">Reference proteome</keyword>
<feature type="coiled-coil region" evidence="1">
    <location>
        <begin position="58"/>
        <end position="105"/>
    </location>
</feature>
<comment type="caution">
    <text evidence="2">The sequence shown here is derived from an EMBL/GenBank/DDBJ whole genome shotgun (WGS) entry which is preliminary data.</text>
</comment>
<evidence type="ECO:0000313" key="2">
    <source>
        <dbReference type="EMBL" id="KAH6824705.1"/>
    </source>
</evidence>
<proteinExistence type="predicted"/>
<protein>
    <submittedName>
        <fullName evidence="2">Uncharacterized protein</fullName>
    </submittedName>
</protein>
<dbReference type="GO" id="GO:0051983">
    <property type="term" value="P:regulation of chromosome segregation"/>
    <property type="evidence" value="ECO:0007669"/>
    <property type="project" value="InterPro"/>
</dbReference>
<dbReference type="AlphaFoldDB" id="A0AAD4J025"/>
<dbReference type="Proteomes" id="UP001190926">
    <property type="component" value="Unassembled WGS sequence"/>
</dbReference>
<name>A0AAD4J025_PERFH</name>
<organism evidence="2 3">
    <name type="scientific">Perilla frutescens var. hirtella</name>
    <name type="common">Perilla citriodora</name>
    <name type="synonym">Perilla setoyensis</name>
    <dbReference type="NCBI Taxonomy" id="608512"/>
    <lineage>
        <taxon>Eukaryota</taxon>
        <taxon>Viridiplantae</taxon>
        <taxon>Streptophyta</taxon>
        <taxon>Embryophyta</taxon>
        <taxon>Tracheophyta</taxon>
        <taxon>Spermatophyta</taxon>
        <taxon>Magnoliopsida</taxon>
        <taxon>eudicotyledons</taxon>
        <taxon>Gunneridae</taxon>
        <taxon>Pentapetalae</taxon>
        <taxon>asterids</taxon>
        <taxon>lamiids</taxon>
        <taxon>Lamiales</taxon>
        <taxon>Lamiaceae</taxon>
        <taxon>Nepetoideae</taxon>
        <taxon>Elsholtzieae</taxon>
        <taxon>Perilla</taxon>
    </lineage>
</organism>
<keyword evidence="1" id="KW-0175">Coiled coil</keyword>
<sequence>MGEASRTLNMEELMNYSNNLLEVLREEKDTQSLRHFLRQTKALQSQCDKDFSEVQKSVEDYEKKIHTCKQKAAAAESESAADAELDLLQKELEEEQNLERKLREELR</sequence>
<evidence type="ECO:0000313" key="3">
    <source>
        <dbReference type="Proteomes" id="UP001190926"/>
    </source>
</evidence>